<dbReference type="RefSeq" id="WP_119319469.1">
    <property type="nucleotide sequence ID" value="NZ_AP025739.1"/>
</dbReference>
<dbReference type="SUPFAM" id="SSF55724">
    <property type="entry name" value="Mog1p/PsbP-like"/>
    <property type="match status" value="1"/>
</dbReference>
<organism evidence="1 2">
    <name type="scientific">Capsulimonas corticalis</name>
    <dbReference type="NCBI Taxonomy" id="2219043"/>
    <lineage>
        <taxon>Bacteria</taxon>
        <taxon>Bacillati</taxon>
        <taxon>Armatimonadota</taxon>
        <taxon>Armatimonadia</taxon>
        <taxon>Capsulimonadales</taxon>
        <taxon>Capsulimonadaceae</taxon>
        <taxon>Capsulimonas</taxon>
    </lineage>
</organism>
<dbReference type="InterPro" id="IPR014894">
    <property type="entry name" value="DcrB/EagT6"/>
</dbReference>
<dbReference type="KEGG" id="ccot:CCAX7_48870"/>
<dbReference type="InterPro" id="IPR016123">
    <property type="entry name" value="Mog1/PsbP_a/b/a-sand"/>
</dbReference>
<dbReference type="Pfam" id="PF08786">
    <property type="entry name" value="DcrB"/>
    <property type="match status" value="1"/>
</dbReference>
<accession>A0A402CQ90</accession>
<protein>
    <submittedName>
        <fullName evidence="1">Uncharacterized protein</fullName>
    </submittedName>
</protein>
<name>A0A402CQ90_9BACT</name>
<reference evidence="1 2" key="1">
    <citation type="journal article" date="2019" name="Int. J. Syst. Evol. Microbiol.">
        <title>Capsulimonas corticalis gen. nov., sp. nov., an aerobic capsulated bacterium, of a novel bacterial order, Capsulimonadales ord. nov., of the class Armatimonadia of the phylum Armatimonadetes.</title>
        <authorList>
            <person name="Li J."/>
            <person name="Kudo C."/>
            <person name="Tonouchi A."/>
        </authorList>
    </citation>
    <scope>NUCLEOTIDE SEQUENCE [LARGE SCALE GENOMIC DNA]</scope>
    <source>
        <strain evidence="1 2">AX-7</strain>
    </source>
</reference>
<dbReference type="Gene3D" id="3.40.1000.10">
    <property type="entry name" value="Mog1/PsbP, alpha/beta/alpha sandwich"/>
    <property type="match status" value="1"/>
</dbReference>
<sequence>MRFTQMMTGTAAVALAALAPVSAQTFTSAKGYSITPASAWKTNSSGMMGTDVFFYTMPVHGFAPNLNVVVTPTTPGDTLATGMQQIKSMYPHIFTHYHSVQLTRGSIGGYPAILSAGTYISGDNHLRMRQVAVIRGPKSYVFTCTAPDAVFAKYNGDFTQMLASVHLK</sequence>
<evidence type="ECO:0000313" key="2">
    <source>
        <dbReference type="Proteomes" id="UP000287394"/>
    </source>
</evidence>
<dbReference type="AlphaFoldDB" id="A0A402CQ90"/>
<dbReference type="Proteomes" id="UP000287394">
    <property type="component" value="Chromosome"/>
</dbReference>
<proteinExistence type="predicted"/>
<keyword evidence="2" id="KW-1185">Reference proteome</keyword>
<evidence type="ECO:0000313" key="1">
    <source>
        <dbReference type="EMBL" id="BDI32836.1"/>
    </source>
</evidence>
<dbReference type="EMBL" id="AP025739">
    <property type="protein sequence ID" value="BDI32836.1"/>
    <property type="molecule type" value="Genomic_DNA"/>
</dbReference>
<dbReference type="OrthoDB" id="69648at2"/>
<gene>
    <name evidence="1" type="ORF">CCAX7_48870</name>
</gene>